<dbReference type="InterPro" id="IPR038718">
    <property type="entry name" value="SNF2-like_sf"/>
</dbReference>
<reference evidence="4 5" key="1">
    <citation type="submission" date="2024-07" db="EMBL/GenBank/DDBJ databases">
        <authorList>
            <person name="Li X.-J."/>
            <person name="Wang X."/>
        </authorList>
    </citation>
    <scope>NUCLEOTIDE SEQUENCE [LARGE SCALE GENOMIC DNA]</scope>
    <source>
        <strain evidence="4 5">DSM 23441</strain>
    </source>
</reference>
<feature type="domain" description="Helicase C-terminal" evidence="3">
    <location>
        <begin position="669"/>
        <end position="857"/>
    </location>
</feature>
<dbReference type="InterPro" id="IPR027417">
    <property type="entry name" value="P-loop_NTPase"/>
</dbReference>
<keyword evidence="4" id="KW-0547">Nucleotide-binding</keyword>
<protein>
    <submittedName>
        <fullName evidence="4">Helicase-related protein</fullName>
    </submittedName>
</protein>
<comment type="caution">
    <text evidence="4">The sequence shown here is derived from an EMBL/GenBank/DDBJ whole genome shotgun (WGS) entry which is preliminary data.</text>
</comment>
<keyword evidence="5" id="KW-1185">Reference proteome</keyword>
<dbReference type="InterPro" id="IPR014001">
    <property type="entry name" value="Helicase_ATP-bd"/>
</dbReference>
<keyword evidence="4" id="KW-0067">ATP-binding</keyword>
<dbReference type="InterPro" id="IPR049730">
    <property type="entry name" value="SNF2/RAD54-like_C"/>
</dbReference>
<dbReference type="PANTHER" id="PTHR45766">
    <property type="entry name" value="DNA ANNEALING HELICASE AND ENDONUCLEASE ZRANB3 FAMILY MEMBER"/>
    <property type="match status" value="1"/>
</dbReference>
<keyword evidence="4" id="KW-0347">Helicase</keyword>
<evidence type="ECO:0000256" key="1">
    <source>
        <dbReference type="ARBA" id="ARBA00022801"/>
    </source>
</evidence>
<dbReference type="RefSeq" id="WP_372582439.1">
    <property type="nucleotide sequence ID" value="NZ_JBGORW010000002.1"/>
</dbReference>
<dbReference type="Gene3D" id="3.40.50.10810">
    <property type="entry name" value="Tandem AAA-ATPase domain"/>
    <property type="match status" value="1"/>
</dbReference>
<dbReference type="SMART" id="SM00487">
    <property type="entry name" value="DEXDc"/>
    <property type="match status" value="1"/>
</dbReference>
<evidence type="ECO:0000313" key="5">
    <source>
        <dbReference type="Proteomes" id="UP001571581"/>
    </source>
</evidence>
<dbReference type="EMBL" id="JBGORW010000002">
    <property type="protein sequence ID" value="MFA3799068.1"/>
    <property type="molecule type" value="Genomic_DNA"/>
</dbReference>
<gene>
    <name evidence="4" type="ORF">ACEG17_02580</name>
</gene>
<dbReference type="InterPro" id="IPR000330">
    <property type="entry name" value="SNF2_N"/>
</dbReference>
<feature type="domain" description="Helicase ATP-binding" evidence="2">
    <location>
        <begin position="249"/>
        <end position="415"/>
    </location>
</feature>
<evidence type="ECO:0000259" key="2">
    <source>
        <dbReference type="PROSITE" id="PS51192"/>
    </source>
</evidence>
<organism evidence="4 5">
    <name type="scientific">Leptotrichia hongkongensis</name>
    <dbReference type="NCBI Taxonomy" id="554406"/>
    <lineage>
        <taxon>Bacteria</taxon>
        <taxon>Fusobacteriati</taxon>
        <taxon>Fusobacteriota</taxon>
        <taxon>Fusobacteriia</taxon>
        <taxon>Fusobacteriales</taxon>
        <taxon>Leptotrichiaceae</taxon>
        <taxon>Leptotrichia</taxon>
    </lineage>
</organism>
<dbReference type="PROSITE" id="PS51192">
    <property type="entry name" value="HELICASE_ATP_BIND_1"/>
    <property type="match status" value="1"/>
</dbReference>
<dbReference type="GO" id="GO:0004386">
    <property type="term" value="F:helicase activity"/>
    <property type="evidence" value="ECO:0007669"/>
    <property type="project" value="UniProtKB-KW"/>
</dbReference>
<name>A0ABV4S7Y3_9FUSO</name>
<dbReference type="CDD" id="cd00138">
    <property type="entry name" value="PLDc_SF"/>
    <property type="match status" value="1"/>
</dbReference>
<dbReference type="Gene3D" id="3.40.50.300">
    <property type="entry name" value="P-loop containing nucleotide triphosphate hydrolases"/>
    <property type="match status" value="1"/>
</dbReference>
<dbReference type="CDD" id="cd18793">
    <property type="entry name" value="SF2_C_SNF"/>
    <property type="match status" value="1"/>
</dbReference>
<dbReference type="Pfam" id="PF00271">
    <property type="entry name" value="Helicase_C"/>
    <property type="match status" value="1"/>
</dbReference>
<dbReference type="Pfam" id="PF00176">
    <property type="entry name" value="SNF2-rel_dom"/>
    <property type="match status" value="1"/>
</dbReference>
<sequence>MGNSAKKFIEKINEVLAEKENAVVNIINDKLTISVFTALEKNLKNVKEINFIIRDTKFIPKNNEISREFEITPNDILYNSYDIKEKNKLKHFAKAKAMYDFIKNNVNIRKVKPYQKVNGNILIIDDDFMIQGTSSLEIYEKRTNRYDFDTTIKGESEKSQILGMSRIYDEIWNNNDVTQDYKQELLESLEFVYKNYDPEFLYYFTLNELFGDKLDSGVERFEKDSDKFKKTEIWNSLFDFQKDCVVSAIQKLQKYGGCIIADSVGLGKTFEALAVIKYFEIRNDNVLVLTPAKLYDNWRSFTGSYKDSFLDEMFNYKIMFHTDLSRTKGESKSGYELSRFDWSKFDLVVIDESHNFRNRIAKYDENDELIMNRYFKLLHNVIKNGKNTKVLLLSATPVNNSLVDLKNQISIITGDNDNAFNEEGISSVGYLLKKATQVINDWEKEGSQKKDELLDNLPSDFYKLLEMMTISRSRKHITNYYGTKNIGKFPQKNKPITYYSEIDKENELLDFKYTNSLLEELNLSVYTPTKFIKSEKLAYYINKYKLSGNRGGKLDFDTQSKGLIYLHRVNLFKRLESSVYSFSETLKRLIENIDKTINNLQRGQPIEENLDVENEDEIYIERSKYEIKVEDLRINAYLEELYNDRDIVKKIYDETLILLKEDRDNKIHELEKIVENKVENTPYNEGNRKILIFTAFADTADYIYSELLKKFDCKDISIASVTGKGVKTSNKKVREDFHSILSAFSPKSKMKIEIPQDEQIDIIVGTDCISEGQNLQDCDTVINFDIQWNPVSLIQRFGRVDRIGSRNDKIQMINFFPNADLNEYLDLERRVKGKMTTLNIASTGDEDMLNPEMNDFNFRKRQLEKLKDEVIDIEDTNENISLTDLNMNEYLYELSNYVNNHKEINKIPKGIYSVTEGEQKGVLFCFKHSKNDAKPKNDSSLYPYYLIFVGNNKEILFKNSQAREVIKLFRQLCYEKNEVQEKVLKEFFKDTKNATEMGFYSELLNTAVNSIKGEEEEKAVQTVFDFSGFNNNFKDDTTDDFELVSFLVVG</sequence>
<keyword evidence="1" id="KW-0378">Hydrolase</keyword>
<dbReference type="PANTHER" id="PTHR45766:SF6">
    <property type="entry name" value="SWI_SNF-RELATED MATRIX-ASSOCIATED ACTIN-DEPENDENT REGULATOR OF CHROMATIN SUBFAMILY A-LIKE PROTEIN 1"/>
    <property type="match status" value="1"/>
</dbReference>
<dbReference type="SUPFAM" id="SSF52540">
    <property type="entry name" value="P-loop containing nucleoside triphosphate hydrolases"/>
    <property type="match status" value="2"/>
</dbReference>
<dbReference type="Proteomes" id="UP001571581">
    <property type="component" value="Unassembled WGS sequence"/>
</dbReference>
<dbReference type="PROSITE" id="PS51194">
    <property type="entry name" value="HELICASE_CTER"/>
    <property type="match status" value="1"/>
</dbReference>
<accession>A0ABV4S7Y3</accession>
<proteinExistence type="predicted"/>
<dbReference type="SMART" id="SM00490">
    <property type="entry name" value="HELICc"/>
    <property type="match status" value="1"/>
</dbReference>
<evidence type="ECO:0000259" key="3">
    <source>
        <dbReference type="PROSITE" id="PS51194"/>
    </source>
</evidence>
<dbReference type="InterPro" id="IPR001650">
    <property type="entry name" value="Helicase_C-like"/>
</dbReference>
<evidence type="ECO:0000313" key="4">
    <source>
        <dbReference type="EMBL" id="MFA3799068.1"/>
    </source>
</evidence>